<proteinExistence type="predicted"/>
<gene>
    <name evidence="1" type="ORF">BJ138DRAFT_1153930</name>
</gene>
<keyword evidence="2" id="KW-1185">Reference proteome</keyword>
<comment type="caution">
    <text evidence="1">The sequence shown here is derived from an EMBL/GenBank/DDBJ whole genome shotgun (WGS) entry which is preliminary data.</text>
</comment>
<dbReference type="Proteomes" id="UP000790377">
    <property type="component" value="Unassembled WGS sequence"/>
</dbReference>
<evidence type="ECO:0000313" key="2">
    <source>
        <dbReference type="Proteomes" id="UP000790377"/>
    </source>
</evidence>
<accession>A0ACB8A9Z0</accession>
<evidence type="ECO:0000313" key="1">
    <source>
        <dbReference type="EMBL" id="KAH7910016.1"/>
    </source>
</evidence>
<name>A0ACB8A9Z0_9AGAM</name>
<dbReference type="EMBL" id="MU267731">
    <property type="protein sequence ID" value="KAH7910016.1"/>
    <property type="molecule type" value="Genomic_DNA"/>
</dbReference>
<protein>
    <submittedName>
        <fullName evidence="1">Uncharacterized protein</fullName>
    </submittedName>
</protein>
<organism evidence="1 2">
    <name type="scientific">Hygrophoropsis aurantiaca</name>
    <dbReference type="NCBI Taxonomy" id="72124"/>
    <lineage>
        <taxon>Eukaryota</taxon>
        <taxon>Fungi</taxon>
        <taxon>Dikarya</taxon>
        <taxon>Basidiomycota</taxon>
        <taxon>Agaricomycotina</taxon>
        <taxon>Agaricomycetes</taxon>
        <taxon>Agaricomycetidae</taxon>
        <taxon>Boletales</taxon>
        <taxon>Coniophorineae</taxon>
        <taxon>Hygrophoropsidaceae</taxon>
        <taxon>Hygrophoropsis</taxon>
    </lineage>
</organism>
<reference evidence="1" key="1">
    <citation type="journal article" date="2021" name="New Phytol.">
        <title>Evolutionary innovations through gain and loss of genes in the ectomycorrhizal Boletales.</title>
        <authorList>
            <person name="Wu G."/>
            <person name="Miyauchi S."/>
            <person name="Morin E."/>
            <person name="Kuo A."/>
            <person name="Drula E."/>
            <person name="Varga T."/>
            <person name="Kohler A."/>
            <person name="Feng B."/>
            <person name="Cao Y."/>
            <person name="Lipzen A."/>
            <person name="Daum C."/>
            <person name="Hundley H."/>
            <person name="Pangilinan J."/>
            <person name="Johnson J."/>
            <person name="Barry K."/>
            <person name="LaButti K."/>
            <person name="Ng V."/>
            <person name="Ahrendt S."/>
            <person name="Min B."/>
            <person name="Choi I.G."/>
            <person name="Park H."/>
            <person name="Plett J.M."/>
            <person name="Magnuson J."/>
            <person name="Spatafora J.W."/>
            <person name="Nagy L.G."/>
            <person name="Henrissat B."/>
            <person name="Grigoriev I.V."/>
            <person name="Yang Z.L."/>
            <person name="Xu J."/>
            <person name="Martin F.M."/>
        </authorList>
    </citation>
    <scope>NUCLEOTIDE SEQUENCE</scope>
    <source>
        <strain evidence="1">ATCC 28755</strain>
    </source>
</reference>
<sequence length="184" mass="20557">MPRKPKTIPGPSRLSKVLSELKKGPTLSLTGLRGLSLTLAARNDHFGARHFLKDELPRIRYANPNLNVEVTKLLKSRTDVWKPEMIVEFENGDKSTIDMSDKWSTTITKELMDLAGGDIWKQYKTSALSSGLPLLPGEEERLARLKVRMPQPKTTRKAEDLETIVQDMLSDPNRPKTGAAAVLP</sequence>